<feature type="domain" description="N-acetyltransferase" evidence="3">
    <location>
        <begin position="1"/>
        <end position="154"/>
    </location>
</feature>
<dbReference type="GO" id="GO:0016747">
    <property type="term" value="F:acyltransferase activity, transferring groups other than amino-acyl groups"/>
    <property type="evidence" value="ECO:0007669"/>
    <property type="project" value="InterPro"/>
</dbReference>
<dbReference type="PANTHER" id="PTHR43800">
    <property type="entry name" value="PEPTIDYL-LYSINE N-ACETYLTRANSFERASE YJAB"/>
    <property type="match status" value="1"/>
</dbReference>
<protein>
    <submittedName>
        <fullName evidence="4">Putative acetyltransferase</fullName>
    </submittedName>
</protein>
<keyword evidence="2" id="KW-0012">Acyltransferase</keyword>
<keyword evidence="1 4" id="KW-0808">Transferase</keyword>
<dbReference type="SUPFAM" id="SSF55729">
    <property type="entry name" value="Acyl-CoA N-acyltransferases (Nat)"/>
    <property type="match status" value="1"/>
</dbReference>
<evidence type="ECO:0000256" key="2">
    <source>
        <dbReference type="ARBA" id="ARBA00023315"/>
    </source>
</evidence>
<dbReference type="Pfam" id="PF00583">
    <property type="entry name" value="Acetyltransf_1"/>
    <property type="match status" value="1"/>
</dbReference>
<accession>A0A084A9T7</accession>
<dbReference type="CDD" id="cd04301">
    <property type="entry name" value="NAT_SF"/>
    <property type="match status" value="1"/>
</dbReference>
<dbReference type="PATRIC" id="fig|1415168.3.peg.1840"/>
<name>A0A084A9T7_LACLC</name>
<proteinExistence type="predicted"/>
<gene>
    <name evidence="4" type="ORF">U725_01769</name>
</gene>
<sequence length="154" mass="17791">MNSLIFEQVFQQKKDFLPILLLADDGPHLENYLENGDLFTLSLKNGKTVACAVVIKKQKNTFEIENFAVETSFQGQGFGQQMMKQLITYLKENLAADELILGTDDVSGNVEFYEKCGFEITHIISNYFVENYDQPIFEGKQQLKYKIYLRKKLK</sequence>
<dbReference type="RefSeq" id="WP_042748510.1">
    <property type="nucleotide sequence ID" value="NZ_AZSI01000078.1"/>
</dbReference>
<dbReference type="EMBL" id="AZSI01000078">
    <property type="protein sequence ID" value="KEY62066.1"/>
    <property type="molecule type" value="Genomic_DNA"/>
</dbReference>
<dbReference type="Gene3D" id="3.40.630.30">
    <property type="match status" value="1"/>
</dbReference>
<evidence type="ECO:0000313" key="5">
    <source>
        <dbReference type="Proteomes" id="UP000028401"/>
    </source>
</evidence>
<dbReference type="AlphaFoldDB" id="A0A084A9T7"/>
<reference evidence="4 5" key="1">
    <citation type="submission" date="2014-06" db="EMBL/GenBank/DDBJ databases">
        <title>Draft genome sequence of the putrescine producing strain Lactococcus lactis subsp cremoris GE214.</title>
        <authorList>
            <person name="Ladero V."/>
            <person name="Linares D.M."/>
            <person name="del Rio B."/>
            <person name="Mayo B."/>
            <person name="Martin M.C."/>
            <person name="Fernandez M."/>
            <person name="Alvarez M.A."/>
        </authorList>
    </citation>
    <scope>NUCLEOTIDE SEQUENCE [LARGE SCALE GENOMIC DNA]</scope>
    <source>
        <strain evidence="4 5">GE214</strain>
    </source>
</reference>
<dbReference type="PANTHER" id="PTHR43800:SF1">
    <property type="entry name" value="PEPTIDYL-LYSINE N-ACETYLTRANSFERASE YJAB"/>
    <property type="match status" value="1"/>
</dbReference>
<evidence type="ECO:0000256" key="1">
    <source>
        <dbReference type="ARBA" id="ARBA00022679"/>
    </source>
</evidence>
<comment type="caution">
    <text evidence="4">The sequence shown here is derived from an EMBL/GenBank/DDBJ whole genome shotgun (WGS) entry which is preliminary data.</text>
</comment>
<organism evidence="4 5">
    <name type="scientific">Lactococcus cremoris subsp. cremoris GE214</name>
    <dbReference type="NCBI Taxonomy" id="1415168"/>
    <lineage>
        <taxon>Bacteria</taxon>
        <taxon>Bacillati</taxon>
        <taxon>Bacillota</taxon>
        <taxon>Bacilli</taxon>
        <taxon>Lactobacillales</taxon>
        <taxon>Streptococcaceae</taxon>
        <taxon>Lactococcus</taxon>
        <taxon>Lactococcus cremoris subsp. cremoris</taxon>
    </lineage>
</organism>
<evidence type="ECO:0000313" key="4">
    <source>
        <dbReference type="EMBL" id="KEY62066.1"/>
    </source>
</evidence>
<dbReference type="PROSITE" id="PS51186">
    <property type="entry name" value="GNAT"/>
    <property type="match status" value="1"/>
</dbReference>
<evidence type="ECO:0000259" key="3">
    <source>
        <dbReference type="PROSITE" id="PS51186"/>
    </source>
</evidence>
<dbReference type="InterPro" id="IPR016181">
    <property type="entry name" value="Acyl_CoA_acyltransferase"/>
</dbReference>
<dbReference type="InterPro" id="IPR000182">
    <property type="entry name" value="GNAT_dom"/>
</dbReference>
<dbReference type="Proteomes" id="UP000028401">
    <property type="component" value="Unassembled WGS sequence"/>
</dbReference>